<reference evidence="3 4" key="1">
    <citation type="journal article" date="2014" name="Genome Biol. Evol.">
        <title>The secreted proteins of Achlya hypogyna and Thraustotheca clavata identify the ancestral oomycete secretome and reveal gene acquisitions by horizontal gene transfer.</title>
        <authorList>
            <person name="Misner I."/>
            <person name="Blouin N."/>
            <person name="Leonard G."/>
            <person name="Richards T.A."/>
            <person name="Lane C.E."/>
        </authorList>
    </citation>
    <scope>NUCLEOTIDE SEQUENCE [LARGE SCALE GENOMIC DNA]</scope>
    <source>
        <strain evidence="3 4">ATCC 48635</strain>
    </source>
</reference>
<evidence type="ECO:0000259" key="2">
    <source>
        <dbReference type="PROSITE" id="PS50003"/>
    </source>
</evidence>
<dbReference type="EMBL" id="JNBR01001915">
    <property type="protein sequence ID" value="OQR84286.1"/>
    <property type="molecule type" value="Genomic_DNA"/>
</dbReference>
<feature type="compositionally biased region" description="Acidic residues" evidence="1">
    <location>
        <begin position="239"/>
        <end position="270"/>
    </location>
</feature>
<dbReference type="STRING" id="1202772.A0A1V9YF15"/>
<dbReference type="InterPro" id="IPR011993">
    <property type="entry name" value="PH-like_dom_sf"/>
</dbReference>
<evidence type="ECO:0000256" key="1">
    <source>
        <dbReference type="SAM" id="MobiDB-lite"/>
    </source>
</evidence>
<accession>A0A1V9YF15</accession>
<feature type="compositionally biased region" description="Basic residues" evidence="1">
    <location>
        <begin position="224"/>
        <end position="235"/>
    </location>
</feature>
<dbReference type="InterPro" id="IPR001849">
    <property type="entry name" value="PH_domain"/>
</dbReference>
<name>A0A1V9YF15_ACHHY</name>
<dbReference type="SMART" id="SM00233">
    <property type="entry name" value="PH"/>
    <property type="match status" value="1"/>
</dbReference>
<proteinExistence type="predicted"/>
<dbReference type="PANTHER" id="PTHR14336">
    <property type="entry name" value="TANDEM PH DOMAIN CONTAINING PROTEIN"/>
    <property type="match status" value="1"/>
</dbReference>
<sequence>MSMIDTVVAGLRRATSGQLDLSNVRDFLTQSRGGTSAVSVAESDHCGWVHKQGSFVKNWKRRFMVLHDDTLHYYKTDVLTSEARPRGSFRVTAIQSAPSRRHGLIVDGTGTRRLTFVLSDAETCEAWHEAISAALLQCRTRLPHTQSLPVTPTTKPRQLHKAASESLGASLGQFALRAAAHTNLKTVASAANTISPELGEAVTQAAPVLKVGQALLKDYEKKQAKGRRTARRKGKSKENDEDDSTEAPEEDAGDDGDEDASEASDSYDSEVDIKGIMP</sequence>
<keyword evidence="4" id="KW-1185">Reference proteome</keyword>
<feature type="domain" description="PH" evidence="2">
    <location>
        <begin position="42"/>
        <end position="136"/>
    </location>
</feature>
<dbReference type="Proteomes" id="UP000243579">
    <property type="component" value="Unassembled WGS sequence"/>
</dbReference>
<evidence type="ECO:0000313" key="4">
    <source>
        <dbReference type="Proteomes" id="UP000243579"/>
    </source>
</evidence>
<feature type="region of interest" description="Disordered" evidence="1">
    <location>
        <begin position="222"/>
        <end position="278"/>
    </location>
</feature>
<evidence type="ECO:0000313" key="3">
    <source>
        <dbReference type="EMBL" id="OQR84286.1"/>
    </source>
</evidence>
<gene>
    <name evidence="3" type="ORF">ACHHYP_13554</name>
</gene>
<dbReference type="PROSITE" id="PS50003">
    <property type="entry name" value="PH_DOMAIN"/>
    <property type="match status" value="1"/>
</dbReference>
<dbReference type="AlphaFoldDB" id="A0A1V9YF15"/>
<dbReference type="Pfam" id="PF00169">
    <property type="entry name" value="PH"/>
    <property type="match status" value="1"/>
</dbReference>
<organism evidence="3 4">
    <name type="scientific">Achlya hypogyna</name>
    <name type="common">Oomycete</name>
    <name type="synonym">Protoachlya hypogyna</name>
    <dbReference type="NCBI Taxonomy" id="1202772"/>
    <lineage>
        <taxon>Eukaryota</taxon>
        <taxon>Sar</taxon>
        <taxon>Stramenopiles</taxon>
        <taxon>Oomycota</taxon>
        <taxon>Saprolegniomycetes</taxon>
        <taxon>Saprolegniales</taxon>
        <taxon>Achlyaceae</taxon>
        <taxon>Achlya</taxon>
    </lineage>
</organism>
<dbReference type="InterPro" id="IPR051707">
    <property type="entry name" value="PI-Interact_SigTrans_Reg"/>
</dbReference>
<dbReference type="SUPFAM" id="SSF50729">
    <property type="entry name" value="PH domain-like"/>
    <property type="match status" value="1"/>
</dbReference>
<dbReference type="Gene3D" id="2.30.29.30">
    <property type="entry name" value="Pleckstrin-homology domain (PH domain)/Phosphotyrosine-binding domain (PTB)"/>
    <property type="match status" value="1"/>
</dbReference>
<dbReference type="OrthoDB" id="185175at2759"/>
<protein>
    <recommendedName>
        <fullName evidence="2">PH domain-containing protein</fullName>
    </recommendedName>
</protein>
<comment type="caution">
    <text evidence="3">The sequence shown here is derived from an EMBL/GenBank/DDBJ whole genome shotgun (WGS) entry which is preliminary data.</text>
</comment>